<feature type="region of interest" description="Disordered" evidence="2">
    <location>
        <begin position="183"/>
        <end position="235"/>
    </location>
</feature>
<feature type="compositionally biased region" description="Acidic residues" evidence="2">
    <location>
        <begin position="219"/>
        <end position="230"/>
    </location>
</feature>
<dbReference type="GO" id="GO:0008270">
    <property type="term" value="F:zinc ion binding"/>
    <property type="evidence" value="ECO:0007669"/>
    <property type="project" value="UniProtKB-KW"/>
</dbReference>
<protein>
    <recommendedName>
        <fullName evidence="3">CCHC-type domain-containing protein</fullName>
    </recommendedName>
</protein>
<evidence type="ECO:0000313" key="4">
    <source>
        <dbReference type="EMBL" id="OLP98934.1"/>
    </source>
</evidence>
<dbReference type="PROSITE" id="PS50158">
    <property type="entry name" value="ZF_CCHC"/>
    <property type="match status" value="1"/>
</dbReference>
<evidence type="ECO:0000256" key="2">
    <source>
        <dbReference type="SAM" id="MobiDB-lite"/>
    </source>
</evidence>
<accession>A0A1Q9DUT7</accession>
<keyword evidence="1" id="KW-0479">Metal-binding</keyword>
<keyword evidence="1" id="KW-0862">Zinc</keyword>
<dbReference type="InterPro" id="IPR036875">
    <property type="entry name" value="Znf_CCHC_sf"/>
</dbReference>
<evidence type="ECO:0000256" key="1">
    <source>
        <dbReference type="PROSITE-ProRule" id="PRU00047"/>
    </source>
</evidence>
<feature type="compositionally biased region" description="Polar residues" evidence="2">
    <location>
        <begin position="192"/>
        <end position="201"/>
    </location>
</feature>
<dbReference type="SUPFAM" id="SSF57756">
    <property type="entry name" value="Retrovirus zinc finger-like domains"/>
    <property type="match status" value="1"/>
</dbReference>
<dbReference type="GO" id="GO:0003676">
    <property type="term" value="F:nucleic acid binding"/>
    <property type="evidence" value="ECO:0007669"/>
    <property type="project" value="InterPro"/>
</dbReference>
<evidence type="ECO:0000259" key="3">
    <source>
        <dbReference type="PROSITE" id="PS50158"/>
    </source>
</evidence>
<proteinExistence type="predicted"/>
<evidence type="ECO:0000313" key="5">
    <source>
        <dbReference type="Proteomes" id="UP000186817"/>
    </source>
</evidence>
<dbReference type="SMART" id="SM00343">
    <property type="entry name" value="ZnF_C2HC"/>
    <property type="match status" value="1"/>
</dbReference>
<dbReference type="InterPro" id="IPR001878">
    <property type="entry name" value="Znf_CCHC"/>
</dbReference>
<dbReference type="Proteomes" id="UP000186817">
    <property type="component" value="Unassembled WGS sequence"/>
</dbReference>
<feature type="region of interest" description="Disordered" evidence="2">
    <location>
        <begin position="69"/>
        <end position="91"/>
    </location>
</feature>
<reference evidence="4 5" key="1">
    <citation type="submission" date="2016-02" db="EMBL/GenBank/DDBJ databases">
        <title>Genome analysis of coral dinoflagellate symbionts highlights evolutionary adaptations to a symbiotic lifestyle.</title>
        <authorList>
            <person name="Aranda M."/>
            <person name="Li Y."/>
            <person name="Liew Y.J."/>
            <person name="Baumgarten S."/>
            <person name="Simakov O."/>
            <person name="Wilson M."/>
            <person name="Piel J."/>
            <person name="Ashoor H."/>
            <person name="Bougouffa S."/>
            <person name="Bajic V.B."/>
            <person name="Ryu T."/>
            <person name="Ravasi T."/>
            <person name="Bayer T."/>
            <person name="Micklem G."/>
            <person name="Kim H."/>
            <person name="Bhak J."/>
            <person name="Lajeunesse T.C."/>
            <person name="Voolstra C.R."/>
        </authorList>
    </citation>
    <scope>NUCLEOTIDE SEQUENCE [LARGE SCALE GENOMIC DNA]</scope>
    <source>
        <strain evidence="4 5">CCMP2467</strain>
    </source>
</reference>
<dbReference type="AlphaFoldDB" id="A0A1Q9DUT7"/>
<comment type="caution">
    <text evidence="4">The sequence shown here is derived from an EMBL/GenBank/DDBJ whole genome shotgun (WGS) entry which is preliminary data.</text>
</comment>
<organism evidence="4 5">
    <name type="scientific">Symbiodinium microadriaticum</name>
    <name type="common">Dinoflagellate</name>
    <name type="synonym">Zooxanthella microadriatica</name>
    <dbReference type="NCBI Taxonomy" id="2951"/>
    <lineage>
        <taxon>Eukaryota</taxon>
        <taxon>Sar</taxon>
        <taxon>Alveolata</taxon>
        <taxon>Dinophyceae</taxon>
        <taxon>Suessiales</taxon>
        <taxon>Symbiodiniaceae</taxon>
        <taxon>Symbiodinium</taxon>
    </lineage>
</organism>
<dbReference type="EMBL" id="LSRX01000380">
    <property type="protein sequence ID" value="OLP98934.1"/>
    <property type="molecule type" value="Genomic_DNA"/>
</dbReference>
<feature type="domain" description="CCHC-type" evidence="3">
    <location>
        <begin position="443"/>
        <end position="457"/>
    </location>
</feature>
<gene>
    <name evidence="4" type="ORF">AK812_SmicGene18559</name>
</gene>
<feature type="compositionally biased region" description="Polar residues" evidence="2">
    <location>
        <begin position="424"/>
        <end position="433"/>
    </location>
</feature>
<feature type="region of interest" description="Disordered" evidence="2">
    <location>
        <begin position="412"/>
        <end position="439"/>
    </location>
</feature>
<keyword evidence="1" id="KW-0863">Zinc-finger</keyword>
<sequence>MMLAIIVIDIGGSIYSSGFRQEVEFLVQQIRSLCHDRKGIRHEMEQLDQRCRTEAVELRAQLSAAQDPFGPIRDDKWGSNDDEGTAPHKRAQVAPRIAAELTGSAKKFITGQPADWLSFAGGVERLIEKLRQGLGRPKISEVTEHLSKFFKYSRRKPGESINDYVARRSEVYLRAQQAMARLGKTTRKPRTETTWPSSERGSYTGAWSRRSSVDSGVDGGDEQPPEEEESTAAPMSNWTWTPDNWWSSSSWGGWTGSSWDQWSYGYQGQSWKSYVSTPEALPELLPDFIQGWLLLQDAGLDSNERGLVMTTTGEDYSVDAIAHAMRTLFTDGDMKKRDTNKRQHGYWGSIEDATLDEEAEDPMDDAEAQETLDDDSFAMWSEAQSDIQGAMAAINTARRTLRDARAKQHAVKMSRQYYKVGSRPGSSQASGSQRPRDDSQIVCLRCQKKGHRAANCPLPPPSANMAHEETASFICYAEGMISEEPEVIQEDFPETRTRPPQQTASAETKAFIGYLEDAAPEAESAMVAGISTSEAVAQGKAILDCGATRSIGSVYALERLMEMNIKARGSSGVVSVDSTNRPVFSFGNSSMNQCAATVKMGISAGSRSGAVQIHALDHGTGPILLSVESLGMLGALIDFSAKMVVLRAIDDTKVLPLEQTATGHLVVPLSEDLLAKAQRAVQKVPGLDWFLQSPADE</sequence>
<keyword evidence="5" id="KW-1185">Reference proteome</keyword>
<name>A0A1Q9DUT7_SYMMI</name>
<dbReference type="OrthoDB" id="438967at2759"/>